<evidence type="ECO:0000256" key="3">
    <source>
        <dbReference type="ARBA" id="ARBA00023125"/>
    </source>
</evidence>
<dbReference type="InterPro" id="IPR044068">
    <property type="entry name" value="CB"/>
</dbReference>
<name>A0ABY4ACK8_9BURK</name>
<evidence type="ECO:0000259" key="7">
    <source>
        <dbReference type="PROSITE" id="PS51900"/>
    </source>
</evidence>
<dbReference type="PROSITE" id="PS51900">
    <property type="entry name" value="CB"/>
    <property type="match status" value="1"/>
</dbReference>
<evidence type="ECO:0000256" key="1">
    <source>
        <dbReference type="ARBA" id="ARBA00008857"/>
    </source>
</evidence>
<evidence type="ECO:0000256" key="4">
    <source>
        <dbReference type="ARBA" id="ARBA00023172"/>
    </source>
</evidence>
<dbReference type="InterPro" id="IPR013762">
    <property type="entry name" value="Integrase-like_cat_sf"/>
</dbReference>
<protein>
    <submittedName>
        <fullName evidence="8">Tyrosine-type recombinase/integrase</fullName>
    </submittedName>
</protein>
<keyword evidence="4" id="KW-0233">DNA recombination</keyword>
<evidence type="ECO:0000259" key="6">
    <source>
        <dbReference type="PROSITE" id="PS51898"/>
    </source>
</evidence>
<gene>
    <name evidence="8" type="ORF">INH39_08485</name>
</gene>
<dbReference type="EMBL" id="CP063361">
    <property type="protein sequence ID" value="UOD31704.1"/>
    <property type="molecule type" value="Genomic_DNA"/>
</dbReference>
<organism evidence="8 9">
    <name type="scientific">Massilia violaceinigra</name>
    <dbReference type="NCBI Taxonomy" id="2045208"/>
    <lineage>
        <taxon>Bacteria</taxon>
        <taxon>Pseudomonadati</taxon>
        <taxon>Pseudomonadota</taxon>
        <taxon>Betaproteobacteria</taxon>
        <taxon>Burkholderiales</taxon>
        <taxon>Oxalobacteraceae</taxon>
        <taxon>Telluria group</taxon>
        <taxon>Massilia</taxon>
    </lineage>
</organism>
<reference evidence="8 9" key="1">
    <citation type="submission" date="2020-10" db="EMBL/GenBank/DDBJ databases">
        <title>Genome analysis of Massilia species.</title>
        <authorList>
            <person name="Jung D.-H."/>
        </authorList>
    </citation>
    <scope>NUCLEOTIDE SEQUENCE [LARGE SCALE GENOMIC DNA]</scope>
    <source>
        <strain evidence="9">sipir</strain>
    </source>
</reference>
<accession>A0ABY4ACK8</accession>
<dbReference type="InterPro" id="IPR011010">
    <property type="entry name" value="DNA_brk_join_enz"/>
</dbReference>
<dbReference type="InterPro" id="IPR002104">
    <property type="entry name" value="Integrase_catalytic"/>
</dbReference>
<keyword evidence="9" id="KW-1185">Reference proteome</keyword>
<dbReference type="PANTHER" id="PTHR30349">
    <property type="entry name" value="PHAGE INTEGRASE-RELATED"/>
    <property type="match status" value="1"/>
</dbReference>
<proteinExistence type="inferred from homology"/>
<feature type="domain" description="Tyr recombinase" evidence="6">
    <location>
        <begin position="164"/>
        <end position="343"/>
    </location>
</feature>
<sequence length="343" mass="38591">MGRKPTVNLNMPPLMRPRSRRGGKIFFYLRTSGPPRKEIPLGSDFILALRKYADLMQADAPLHTTRFADVEKKYAADAVPKLAASTARMYRSDIKHLLAAFSEAPLAQIKPMHIKLFLDDHDDKPTTANRCKRLFSTMWNHARGWGYTDLPNPCEGIKGHFLEKRTTYITDAIFNAVYEHASASLRDAMDLAYLTGQRPADALRMTAHDLVDGHLIVTQAKTQQPLRIIVGGALAELLERIHTRKSMRTIVTAALLTNMNGKRLTAPVLRNQFEAAREAAAFAYPTMAESIRNFRFYDLRAKAADDTSDMRGDQAASDLLGHDSIRTTQRHYLRRGKIVGSTR</sequence>
<dbReference type="Gene3D" id="1.10.150.130">
    <property type="match status" value="1"/>
</dbReference>
<dbReference type="Pfam" id="PF00589">
    <property type="entry name" value="Phage_integrase"/>
    <property type="match status" value="1"/>
</dbReference>
<evidence type="ECO:0000313" key="9">
    <source>
        <dbReference type="Proteomes" id="UP000831532"/>
    </source>
</evidence>
<dbReference type="Proteomes" id="UP000831532">
    <property type="component" value="Chromosome"/>
</dbReference>
<dbReference type="PROSITE" id="PS51898">
    <property type="entry name" value="TYR_RECOMBINASE"/>
    <property type="match status" value="1"/>
</dbReference>
<dbReference type="InterPro" id="IPR010998">
    <property type="entry name" value="Integrase_recombinase_N"/>
</dbReference>
<evidence type="ECO:0000256" key="2">
    <source>
        <dbReference type="ARBA" id="ARBA00022908"/>
    </source>
</evidence>
<evidence type="ECO:0000313" key="8">
    <source>
        <dbReference type="EMBL" id="UOD31704.1"/>
    </source>
</evidence>
<evidence type="ECO:0000256" key="5">
    <source>
        <dbReference type="PROSITE-ProRule" id="PRU01248"/>
    </source>
</evidence>
<dbReference type="PANTHER" id="PTHR30349:SF41">
    <property type="entry name" value="INTEGRASE_RECOMBINASE PROTEIN MJ0367-RELATED"/>
    <property type="match status" value="1"/>
</dbReference>
<feature type="domain" description="Core-binding (CB)" evidence="7">
    <location>
        <begin position="65"/>
        <end position="143"/>
    </location>
</feature>
<dbReference type="SUPFAM" id="SSF56349">
    <property type="entry name" value="DNA breaking-rejoining enzymes"/>
    <property type="match status" value="1"/>
</dbReference>
<keyword evidence="3 5" id="KW-0238">DNA-binding</keyword>
<dbReference type="InterPro" id="IPR050090">
    <property type="entry name" value="Tyrosine_recombinase_XerCD"/>
</dbReference>
<comment type="similarity">
    <text evidence="1">Belongs to the 'phage' integrase family.</text>
</comment>
<keyword evidence="2" id="KW-0229">DNA integration</keyword>
<dbReference type="Gene3D" id="1.10.443.10">
    <property type="entry name" value="Intergrase catalytic core"/>
    <property type="match status" value="1"/>
</dbReference>